<proteinExistence type="predicted"/>
<feature type="transmembrane region" description="Helical" evidence="1">
    <location>
        <begin position="28"/>
        <end position="45"/>
    </location>
</feature>
<accession>A0AA96LDJ2</accession>
<reference evidence="2 3" key="1">
    <citation type="submission" date="2022-02" db="EMBL/GenBank/DDBJ databases">
        <title>Paenibacillus sp. MBLB1776 Whole Genome Shotgun Sequencing.</title>
        <authorList>
            <person name="Hwang C.Y."/>
            <person name="Cho E.-S."/>
            <person name="Seo M.-J."/>
        </authorList>
    </citation>
    <scope>NUCLEOTIDE SEQUENCE [LARGE SCALE GENOMIC DNA]</scope>
    <source>
        <strain evidence="2 3">MBLB1776</strain>
    </source>
</reference>
<evidence type="ECO:0000313" key="2">
    <source>
        <dbReference type="EMBL" id="WNQ11243.1"/>
    </source>
</evidence>
<feature type="transmembrane region" description="Helical" evidence="1">
    <location>
        <begin position="51"/>
        <end position="69"/>
    </location>
</feature>
<dbReference type="EMBL" id="CP130318">
    <property type="protein sequence ID" value="WNQ11243.1"/>
    <property type="molecule type" value="Genomic_DNA"/>
</dbReference>
<organism evidence="2 3">
    <name type="scientific">Paenibacillus aurantius</name>
    <dbReference type="NCBI Taxonomy" id="2918900"/>
    <lineage>
        <taxon>Bacteria</taxon>
        <taxon>Bacillati</taxon>
        <taxon>Bacillota</taxon>
        <taxon>Bacilli</taxon>
        <taxon>Bacillales</taxon>
        <taxon>Paenibacillaceae</taxon>
        <taxon>Paenibacillus</taxon>
    </lineage>
</organism>
<protein>
    <submittedName>
        <fullName evidence="2">Sporulation protein</fullName>
    </submittedName>
</protein>
<feature type="transmembrane region" description="Helical" evidence="1">
    <location>
        <begin position="133"/>
        <end position="152"/>
    </location>
</feature>
<dbReference type="AlphaFoldDB" id="A0AA96LDJ2"/>
<dbReference type="Proteomes" id="UP001305702">
    <property type="component" value="Chromosome"/>
</dbReference>
<dbReference type="Pfam" id="PF07301">
    <property type="entry name" value="DUF1453"/>
    <property type="match status" value="1"/>
</dbReference>
<dbReference type="InterPro" id="IPR058247">
    <property type="entry name" value="DUF1453"/>
</dbReference>
<evidence type="ECO:0000313" key="3">
    <source>
        <dbReference type="Proteomes" id="UP001305702"/>
    </source>
</evidence>
<name>A0AA96LDJ2_9BACL</name>
<keyword evidence="1" id="KW-0472">Membrane</keyword>
<sequence length="170" mass="19160">MAIIALVLYRRVRRTVGFQLYRPRRLKVRMVIFGLIGLLILEASFQHPVSFVADAAGLVLGGVLLLYAVRHTVFEKRESGWFYRTHLWVEMTVVALFLGRLAYRLIALVSAGPSAAQQPPDPAKWESYWQDPLTAGVFFILVVYYVGFYGYVLKRGKGLTIEGPGPTAVR</sequence>
<keyword evidence="1" id="KW-0812">Transmembrane</keyword>
<gene>
    <name evidence="2" type="ORF">MJA45_27195</name>
</gene>
<feature type="transmembrane region" description="Helical" evidence="1">
    <location>
        <begin position="81"/>
        <end position="103"/>
    </location>
</feature>
<dbReference type="KEGG" id="paun:MJA45_27195"/>
<dbReference type="RefSeq" id="WP_315605019.1">
    <property type="nucleotide sequence ID" value="NZ_CP130318.1"/>
</dbReference>
<keyword evidence="3" id="KW-1185">Reference proteome</keyword>
<evidence type="ECO:0000256" key="1">
    <source>
        <dbReference type="SAM" id="Phobius"/>
    </source>
</evidence>
<keyword evidence="1" id="KW-1133">Transmembrane helix</keyword>